<dbReference type="Pfam" id="PF00400">
    <property type="entry name" value="WD40"/>
    <property type="match status" value="8"/>
</dbReference>
<evidence type="ECO:0000313" key="7">
    <source>
        <dbReference type="Proteomes" id="UP000005426"/>
    </source>
</evidence>
<proteinExistence type="predicted"/>
<dbReference type="InterPro" id="IPR007111">
    <property type="entry name" value="NACHT_NTPase"/>
</dbReference>
<keyword evidence="2" id="KW-0677">Repeat</keyword>
<feature type="repeat" description="WD" evidence="3">
    <location>
        <begin position="1211"/>
        <end position="1252"/>
    </location>
</feature>
<dbReference type="Proteomes" id="UP000005426">
    <property type="component" value="Unassembled WGS sequence"/>
</dbReference>
<dbReference type="InterPro" id="IPR031359">
    <property type="entry name" value="NACHT_N"/>
</dbReference>
<dbReference type="PROSITE" id="PS00678">
    <property type="entry name" value="WD_REPEATS_1"/>
    <property type="match status" value="5"/>
</dbReference>
<dbReference type="InterPro" id="IPR027417">
    <property type="entry name" value="P-loop_NTPase"/>
</dbReference>
<feature type="repeat" description="WD" evidence="3">
    <location>
        <begin position="1295"/>
        <end position="1336"/>
    </location>
</feature>
<keyword evidence="1 3" id="KW-0853">WD repeat</keyword>
<dbReference type="InterPro" id="IPR020472">
    <property type="entry name" value="WD40_PAC1"/>
</dbReference>
<feature type="compositionally biased region" description="Low complexity" evidence="4">
    <location>
        <begin position="1389"/>
        <end position="1402"/>
    </location>
</feature>
<dbReference type="OrthoDB" id="4896910at2759"/>
<protein>
    <recommendedName>
        <fullName evidence="5">NACHT domain-containing protein</fullName>
    </recommendedName>
</protein>
<dbReference type="InterPro" id="IPR015943">
    <property type="entry name" value="WD40/YVTN_repeat-like_dom_sf"/>
</dbReference>
<dbReference type="Gene3D" id="2.130.10.10">
    <property type="entry name" value="YVTN repeat-like/Quinoprotein amine dehydrogenase"/>
    <property type="match status" value="4"/>
</dbReference>
<dbReference type="SMART" id="SM00320">
    <property type="entry name" value="WD40"/>
    <property type="match status" value="12"/>
</dbReference>
<feature type="domain" description="NACHT" evidence="5">
    <location>
        <begin position="317"/>
        <end position="477"/>
    </location>
</feature>
<evidence type="ECO:0000256" key="2">
    <source>
        <dbReference type="ARBA" id="ARBA00022737"/>
    </source>
</evidence>
<dbReference type="STRING" id="452589.G9P5G6"/>
<dbReference type="eggNOG" id="KOG0266">
    <property type="taxonomic scope" value="Eukaryota"/>
</dbReference>
<evidence type="ECO:0000256" key="3">
    <source>
        <dbReference type="PROSITE-ProRule" id="PRU00221"/>
    </source>
</evidence>
<dbReference type="PANTHER" id="PTHR44129">
    <property type="entry name" value="WD REPEAT-CONTAINING PROTEIN POP1"/>
    <property type="match status" value="1"/>
</dbReference>
<feature type="region of interest" description="Disordered" evidence="4">
    <location>
        <begin position="1373"/>
        <end position="1408"/>
    </location>
</feature>
<dbReference type="PRINTS" id="PR00320">
    <property type="entry name" value="GPROTEINBRPT"/>
</dbReference>
<feature type="repeat" description="WD" evidence="3">
    <location>
        <begin position="1122"/>
        <end position="1153"/>
    </location>
</feature>
<dbReference type="PROSITE" id="PS50837">
    <property type="entry name" value="NACHT"/>
    <property type="match status" value="1"/>
</dbReference>
<dbReference type="InterPro" id="IPR056884">
    <property type="entry name" value="NPHP3-like_N"/>
</dbReference>
<comment type="caution">
    <text evidence="6">The sequence shown here is derived from an EMBL/GenBank/DDBJ whole genome shotgun (WGS) entry which is preliminary data.</text>
</comment>
<evidence type="ECO:0000259" key="5">
    <source>
        <dbReference type="PROSITE" id="PS50837"/>
    </source>
</evidence>
<dbReference type="Pfam" id="PF17100">
    <property type="entry name" value="NACHT_N"/>
    <property type="match status" value="1"/>
</dbReference>
<dbReference type="PROSITE" id="PS50294">
    <property type="entry name" value="WD_REPEATS_REGION"/>
    <property type="match status" value="6"/>
</dbReference>
<organism evidence="6 7">
    <name type="scientific">Hypocrea atroviridis (strain ATCC 20476 / IMI 206040)</name>
    <name type="common">Trichoderma atroviride</name>
    <dbReference type="NCBI Taxonomy" id="452589"/>
    <lineage>
        <taxon>Eukaryota</taxon>
        <taxon>Fungi</taxon>
        <taxon>Dikarya</taxon>
        <taxon>Ascomycota</taxon>
        <taxon>Pezizomycotina</taxon>
        <taxon>Sordariomycetes</taxon>
        <taxon>Hypocreomycetidae</taxon>
        <taxon>Hypocreales</taxon>
        <taxon>Hypocreaceae</taxon>
        <taxon>Trichoderma</taxon>
    </lineage>
</organism>
<keyword evidence="7" id="KW-1185">Reference proteome</keyword>
<evidence type="ECO:0000256" key="1">
    <source>
        <dbReference type="ARBA" id="ARBA00022574"/>
    </source>
</evidence>
<dbReference type="InterPro" id="IPR001680">
    <property type="entry name" value="WD40_rpt"/>
</dbReference>
<evidence type="ECO:0000256" key="4">
    <source>
        <dbReference type="SAM" id="MobiDB-lite"/>
    </source>
</evidence>
<dbReference type="OMA" id="CINIDEA"/>
<dbReference type="EMBL" id="ABDG02000027">
    <property type="protein sequence ID" value="EHK42137.1"/>
    <property type="molecule type" value="Genomic_DNA"/>
</dbReference>
<feature type="repeat" description="WD" evidence="3">
    <location>
        <begin position="1337"/>
        <end position="1378"/>
    </location>
</feature>
<accession>G9P5G6</accession>
<feature type="repeat" description="WD" evidence="3">
    <location>
        <begin position="893"/>
        <end position="933"/>
    </location>
</feature>
<feature type="repeat" description="WD" evidence="3">
    <location>
        <begin position="1253"/>
        <end position="1294"/>
    </location>
</feature>
<dbReference type="PROSITE" id="PS50082">
    <property type="entry name" value="WD_REPEATS_2"/>
    <property type="match status" value="9"/>
</dbReference>
<dbReference type="Pfam" id="PF24883">
    <property type="entry name" value="NPHP3_N"/>
    <property type="match status" value="1"/>
</dbReference>
<name>G9P5G6_HYPAI</name>
<sequence>MSIQGSTDEQLCDSVITHLSRKLWDRAYDDLKQQYELLVQEYEAILSSLMRRRKGKDVAHVPGNSLSPNSSFPNIISQNDSDKRESQMGDFVSQWISGKTLLASSDPNKSAERLRGIMKRSRIMFPQGSLAWAGLCCASSALLNPTSLTEEACDGIITLASKMLSYMNLPKLLVNCELKTTVNDRKLQRRIIDLYTSILMFEIRISVQANLSPYGIPECLKRIADAEKALYVSEETTKELTEVLNLSKKSHHQGAIRETIKERQQKLLDQGESNSDQDTVVSAKLNTQLTNDLYQWATSELAYQVWAKWENTKTNERLLWLRGKAGRGKTTLTYAIMQAMQTMGDAARQQHPTQNPFQVAYFFYNNERGVVPVIKSLIRQFISQQQELIKHLAEKYVSTGRKVFAYSNDFLAMSGVFFDIIMDEAFSRTYIIIDGLDECLASDGWAGPIDILKLIALSLDKTKDTSKLKWLISSSSSKRILEAFSKEIMSSLILSLDTNSANTPLNKGIQSILPNHTSFEVSKLARRKGYDKELQNRVTTQMIEKALLSSNLLWVSTVCRVLAAEESWYAIQRLNELPTDLGDLYSFMVKELINLPKNDGSYCLSILWAMNTAQWPLYLSELATLSGLQGGIDTDGNGAINVGTKTILEKCFAFLKIDDDCVYFLNNEVKEYSEMAVAQGVDRSPDYHHTLLAERCLKSLATFFTNRSKDPTSVYYSAIYWIYHVLEIQFPSGAILNAVTDFLQKYLPEWLEHVTKRSSIPAAVGLLRKLDLKIQALPSAPPNDISLIEDAHRVFLLYESFNTPSNIHSHNTLLFCPAESPTRKSHLASAFPYLLQAPTVGRRWTSNFLVLEGHTDWINSMRFSPDGRFIVSGSSDKTVRVWDAETGAIQHIMMNNQNYVRSVAISNAGVIASGSEDGTTTLWDSSTGKPFCTLKDFNGYVRGLHFSPDGTKLAVATSKALEIVCLSTNARAQTTGYDSAIYCSSFSPDGRMIATGFLDGIVKIWDATMDIASSGPTTLGVINILTGYKGHPRIVKFSPDSKILAICSNNFTSFWDTQTWTLKRRLKDFASIGGAAFFPDGSHFVSSTDESTMEIWDMELWDIEKWDMEKWDMETEKPKTQLRWSGSPAKSLCVSPSGQYIVSSGRDRLIRFWYAHKQLTEDIGDPNQLTSYPTTALAICPAGKCIASGLKSGDICLWDGNTGERIRTSDVLKHDSKVNYLAFSNDGQKLASVSHDKSVRLWDTKSGILLKCFEQHSDWVRCVAFSSNGKYIASASDDYTVLIWDVTGVESPKTLTGHRGYCRCVAYSPDGSYIVSGGNDNQIIVWNSETCEQDRTIKITGGEVTAVAVTPNSQKILASLSDGTLKVWDIGKEKERQSSNKGKELQSITQETEQQPVTQENELQPIPQEKELKSITTSHKNGFNKLFFPSDAQQYVMTEVGPIYIEDDTAEQRLNHLPYALKYDETEQQWWITHLGQDVIFLPKEYHPEDKHAVAVLGHKVVIGCKSGQALLFSFKEGSLGLS</sequence>
<dbReference type="SUPFAM" id="SSF50998">
    <property type="entry name" value="Quinoprotein alcohol dehydrogenase-like"/>
    <property type="match status" value="1"/>
</dbReference>
<evidence type="ECO:0000313" key="6">
    <source>
        <dbReference type="EMBL" id="EHK42137.1"/>
    </source>
</evidence>
<gene>
    <name evidence="6" type="ORF">TRIATDRAFT_322236</name>
</gene>
<dbReference type="HOGENOM" id="CLU_000288_6_16_1"/>
<feature type="repeat" description="WD" evidence="3">
    <location>
        <begin position="851"/>
        <end position="892"/>
    </location>
</feature>
<feature type="repeat" description="WD" evidence="3">
    <location>
        <begin position="974"/>
        <end position="1006"/>
    </location>
</feature>
<dbReference type="CDD" id="cd00200">
    <property type="entry name" value="WD40"/>
    <property type="match status" value="1"/>
</dbReference>
<dbReference type="InterPro" id="IPR011047">
    <property type="entry name" value="Quinoprotein_ADH-like_sf"/>
</dbReference>
<dbReference type="InterPro" id="IPR019775">
    <property type="entry name" value="WD40_repeat_CS"/>
</dbReference>
<dbReference type="InterPro" id="IPR050349">
    <property type="entry name" value="WD_LIS1/nudF_dynein_reg"/>
</dbReference>
<feature type="compositionally biased region" description="Basic and acidic residues" evidence="4">
    <location>
        <begin position="1373"/>
        <end position="1384"/>
    </location>
</feature>
<reference evidence="6 7" key="1">
    <citation type="journal article" date="2011" name="Genome Biol.">
        <title>Comparative genome sequence analysis underscores mycoparasitism as the ancestral life style of Trichoderma.</title>
        <authorList>
            <person name="Kubicek C.P."/>
            <person name="Herrera-Estrella A."/>
            <person name="Seidl-Seiboth V."/>
            <person name="Martinez D.A."/>
            <person name="Druzhinina I.S."/>
            <person name="Thon M."/>
            <person name="Zeilinger S."/>
            <person name="Casas-Flores S."/>
            <person name="Horwitz B.A."/>
            <person name="Mukherjee P.K."/>
            <person name="Mukherjee M."/>
            <person name="Kredics L."/>
            <person name="Alcaraz L.D."/>
            <person name="Aerts A."/>
            <person name="Antal Z."/>
            <person name="Atanasova L."/>
            <person name="Cervantes-Badillo M.G."/>
            <person name="Challacombe J."/>
            <person name="Chertkov O."/>
            <person name="McCluskey K."/>
            <person name="Coulpier F."/>
            <person name="Deshpande N."/>
            <person name="von Doehren H."/>
            <person name="Ebbole D.J."/>
            <person name="Esquivel-Naranjo E.U."/>
            <person name="Fekete E."/>
            <person name="Flipphi M."/>
            <person name="Glaser F."/>
            <person name="Gomez-Rodriguez E.Y."/>
            <person name="Gruber S."/>
            <person name="Han C."/>
            <person name="Henrissat B."/>
            <person name="Hermosa R."/>
            <person name="Hernandez-Onate M."/>
            <person name="Karaffa L."/>
            <person name="Kosti I."/>
            <person name="Le Crom S."/>
            <person name="Lindquist E."/>
            <person name="Lucas S."/>
            <person name="Luebeck M."/>
            <person name="Luebeck P.S."/>
            <person name="Margeot A."/>
            <person name="Metz B."/>
            <person name="Misra M."/>
            <person name="Nevalainen H."/>
            <person name="Omann M."/>
            <person name="Packer N."/>
            <person name="Perrone G."/>
            <person name="Uresti-Rivera E.E."/>
            <person name="Salamov A."/>
            <person name="Schmoll M."/>
            <person name="Seiboth B."/>
            <person name="Shapiro H."/>
            <person name="Sukno S."/>
            <person name="Tamayo-Ramos J.A."/>
            <person name="Tisch D."/>
            <person name="Wiest A."/>
            <person name="Wilkinson H.H."/>
            <person name="Zhang M."/>
            <person name="Coutinho P.M."/>
            <person name="Kenerley C.M."/>
            <person name="Monte E."/>
            <person name="Baker S.E."/>
            <person name="Grigoriev I.V."/>
        </authorList>
    </citation>
    <scope>NUCLEOTIDE SEQUENCE [LARGE SCALE GENOMIC DNA]</scope>
    <source>
        <strain evidence="7">ATCC 20476 / IMI 206040</strain>
    </source>
</reference>
<feature type="repeat" description="WD" evidence="3">
    <location>
        <begin position="1076"/>
        <end position="1099"/>
    </location>
</feature>
<dbReference type="Gene3D" id="3.40.50.300">
    <property type="entry name" value="P-loop containing nucleotide triphosphate hydrolases"/>
    <property type="match status" value="1"/>
</dbReference>